<evidence type="ECO:0000256" key="1">
    <source>
        <dbReference type="ARBA" id="ARBA00009333"/>
    </source>
</evidence>
<feature type="signal peptide" evidence="4">
    <location>
        <begin position="1"/>
        <end position="19"/>
    </location>
</feature>
<evidence type="ECO:0000259" key="5">
    <source>
        <dbReference type="Pfam" id="PF07992"/>
    </source>
</evidence>
<keyword evidence="7" id="KW-1185">Reference proteome</keyword>
<dbReference type="PANTHER" id="PTHR48105">
    <property type="entry name" value="THIOREDOXIN REDUCTASE 1-RELATED-RELATED"/>
    <property type="match status" value="1"/>
</dbReference>
<dbReference type="GO" id="GO:0016491">
    <property type="term" value="F:oxidoreductase activity"/>
    <property type="evidence" value="ECO:0007669"/>
    <property type="project" value="UniProtKB-KW"/>
</dbReference>
<accession>A0A5N6UT64</accession>
<dbReference type="Proteomes" id="UP000326950">
    <property type="component" value="Unassembled WGS sequence"/>
</dbReference>
<dbReference type="InterPro" id="IPR036188">
    <property type="entry name" value="FAD/NAD-bd_sf"/>
</dbReference>
<keyword evidence="4" id="KW-0732">Signal</keyword>
<proteinExistence type="inferred from homology"/>
<evidence type="ECO:0000256" key="3">
    <source>
        <dbReference type="ARBA" id="ARBA00023002"/>
    </source>
</evidence>
<evidence type="ECO:0000313" key="7">
    <source>
        <dbReference type="Proteomes" id="UP000326950"/>
    </source>
</evidence>
<feature type="chain" id="PRO_5024883149" description="FAD/NAD(P)-binding domain-containing protein" evidence="4">
    <location>
        <begin position="20"/>
        <end position="406"/>
    </location>
</feature>
<keyword evidence="2" id="KW-0285">Flavoprotein</keyword>
<comment type="similarity">
    <text evidence="1">Belongs to the class-II pyridine nucleotide-disulfide oxidoreductase family.</text>
</comment>
<evidence type="ECO:0000313" key="6">
    <source>
        <dbReference type="EMBL" id="KAE8161826.1"/>
    </source>
</evidence>
<dbReference type="InterPro" id="IPR050097">
    <property type="entry name" value="Ferredoxin-NADP_redctase_2"/>
</dbReference>
<gene>
    <name evidence="6" type="ORF">BDV40DRAFT_176337</name>
</gene>
<dbReference type="PRINTS" id="PR00469">
    <property type="entry name" value="PNDRDTASEII"/>
</dbReference>
<feature type="domain" description="FAD/NAD(P)-binding" evidence="5">
    <location>
        <begin position="27"/>
        <end position="177"/>
    </location>
</feature>
<dbReference type="GO" id="GO:0097237">
    <property type="term" value="P:cellular response to toxic substance"/>
    <property type="evidence" value="ECO:0007669"/>
    <property type="project" value="UniProtKB-ARBA"/>
</dbReference>
<dbReference type="InterPro" id="IPR023753">
    <property type="entry name" value="FAD/NAD-binding_dom"/>
</dbReference>
<feature type="domain" description="FAD/NAD(P)-binding" evidence="5">
    <location>
        <begin position="245"/>
        <end position="336"/>
    </location>
</feature>
<dbReference type="AlphaFoldDB" id="A0A5N6UT64"/>
<dbReference type="FunFam" id="3.50.50.60:FF:000173">
    <property type="entry name" value="Putative thioredoxin reductase"/>
    <property type="match status" value="1"/>
</dbReference>
<keyword evidence="3" id="KW-0560">Oxidoreductase</keyword>
<dbReference type="Gene3D" id="3.50.50.60">
    <property type="entry name" value="FAD/NAD(P)-binding domain"/>
    <property type="match status" value="2"/>
</dbReference>
<evidence type="ECO:0000256" key="4">
    <source>
        <dbReference type="SAM" id="SignalP"/>
    </source>
</evidence>
<reference evidence="6 7" key="1">
    <citation type="submission" date="2019-04" db="EMBL/GenBank/DDBJ databases">
        <title>Friends and foes A comparative genomics study of 23 Aspergillus species from section Flavi.</title>
        <authorList>
            <consortium name="DOE Joint Genome Institute"/>
            <person name="Kjaerbolling I."/>
            <person name="Vesth T."/>
            <person name="Frisvad J.C."/>
            <person name="Nybo J.L."/>
            <person name="Theobald S."/>
            <person name="Kildgaard S."/>
            <person name="Isbrandt T."/>
            <person name="Kuo A."/>
            <person name="Sato A."/>
            <person name="Lyhne E.K."/>
            <person name="Kogle M.E."/>
            <person name="Wiebenga A."/>
            <person name="Kun R.S."/>
            <person name="Lubbers R.J."/>
            <person name="Makela M.R."/>
            <person name="Barry K."/>
            <person name="Chovatia M."/>
            <person name="Clum A."/>
            <person name="Daum C."/>
            <person name="Haridas S."/>
            <person name="He G."/>
            <person name="LaButti K."/>
            <person name="Lipzen A."/>
            <person name="Mondo S."/>
            <person name="Riley R."/>
            <person name="Salamov A."/>
            <person name="Simmons B.A."/>
            <person name="Magnuson J.K."/>
            <person name="Henrissat B."/>
            <person name="Mortensen U.H."/>
            <person name="Larsen T.O."/>
            <person name="Devries R.P."/>
            <person name="Grigoriev I.V."/>
            <person name="Machida M."/>
            <person name="Baker S.E."/>
            <person name="Andersen M.R."/>
        </authorList>
    </citation>
    <scope>NUCLEOTIDE SEQUENCE [LARGE SCALE GENOMIC DNA]</scope>
    <source>
        <strain evidence="6 7">CBS 117626</strain>
    </source>
</reference>
<evidence type="ECO:0000256" key="2">
    <source>
        <dbReference type="ARBA" id="ARBA00022630"/>
    </source>
</evidence>
<organism evidence="6 7">
    <name type="scientific">Aspergillus tamarii</name>
    <dbReference type="NCBI Taxonomy" id="41984"/>
    <lineage>
        <taxon>Eukaryota</taxon>
        <taxon>Fungi</taxon>
        <taxon>Dikarya</taxon>
        <taxon>Ascomycota</taxon>
        <taxon>Pezizomycotina</taxon>
        <taxon>Eurotiomycetes</taxon>
        <taxon>Eurotiomycetidae</taxon>
        <taxon>Eurotiales</taxon>
        <taxon>Aspergillaceae</taxon>
        <taxon>Aspergillus</taxon>
        <taxon>Aspergillus subgen. Circumdati</taxon>
    </lineage>
</organism>
<protein>
    <recommendedName>
        <fullName evidence="5">FAD/NAD(P)-binding domain-containing protein</fullName>
    </recommendedName>
</protein>
<dbReference type="Pfam" id="PF07992">
    <property type="entry name" value="Pyr_redox_2"/>
    <property type="match status" value="2"/>
</dbReference>
<sequence length="406" mass="44618">MAPKSLFYSLFSSLTVALAASVPQTDYEVIVVGGGPAGLSALSGLSRVRRKTALFDSHEYRNAATRNMHDVIGNDGTVPSEFRGLAREQISRYDTATFIDKRVNTIETVSDEASNTSYFRAQDADGKAYTARKVVLGTGLVDILPDVPGLQEAWANGVYWCPWCDGYEHRDQPFGILGALPDVVGSVLEVYTLNTDIIAFVNGTQTPDQEAELAKKYPNWEAQLEAYNVRLENETIASFERIQDGSQVKDRNGTRQIDIFRIHFTNGSSIDRNAFITNYPTEQRSDLPKQLGLAMLGNKIDATTNPGMRTSVPGVFAIGDCNSDNSTNVPHAMFSGKKAAVFAHGMFSVLSPTIPPCCSRLTCTTVEMAKEESNAAIDKRDDDLVKEVEKRMGNDMEKIYNRARGL</sequence>
<dbReference type="EMBL" id="ML738637">
    <property type="protein sequence ID" value="KAE8161826.1"/>
    <property type="molecule type" value="Genomic_DNA"/>
</dbReference>
<dbReference type="SUPFAM" id="SSF51905">
    <property type="entry name" value="FAD/NAD(P)-binding domain"/>
    <property type="match status" value="1"/>
</dbReference>
<dbReference type="OrthoDB" id="4570620at2759"/>
<dbReference type="PRINTS" id="PR00368">
    <property type="entry name" value="FADPNR"/>
</dbReference>
<name>A0A5N6UT64_ASPTM</name>